<accession>A0AA88H7A7</accession>
<feature type="compositionally biased region" description="Low complexity" evidence="2">
    <location>
        <begin position="119"/>
        <end position="137"/>
    </location>
</feature>
<gene>
    <name evidence="3" type="ORF">QYM36_016591</name>
</gene>
<reference evidence="3" key="1">
    <citation type="submission" date="2023-07" db="EMBL/GenBank/DDBJ databases">
        <title>Chromosome-level genome assembly of Artemia franciscana.</title>
        <authorList>
            <person name="Jo E."/>
        </authorList>
    </citation>
    <scope>NUCLEOTIDE SEQUENCE</scope>
    <source>
        <tissue evidence="3">Whole body</tissue>
    </source>
</reference>
<dbReference type="AlphaFoldDB" id="A0AA88H7A7"/>
<name>A0AA88H7A7_ARTSF</name>
<keyword evidence="4" id="KW-1185">Reference proteome</keyword>
<dbReference type="EMBL" id="JAVRJZ010000020">
    <property type="protein sequence ID" value="KAK2706615.1"/>
    <property type="molecule type" value="Genomic_DNA"/>
</dbReference>
<dbReference type="InterPro" id="IPR005024">
    <property type="entry name" value="Snf7_fam"/>
</dbReference>
<protein>
    <recommendedName>
        <fullName evidence="5">Charged multivesicular body protein 3</fullName>
    </recommendedName>
</protein>
<dbReference type="Gene3D" id="6.10.140.1230">
    <property type="match status" value="1"/>
</dbReference>
<evidence type="ECO:0008006" key="5">
    <source>
        <dbReference type="Google" id="ProtNLM"/>
    </source>
</evidence>
<evidence type="ECO:0000313" key="3">
    <source>
        <dbReference type="EMBL" id="KAK2706615.1"/>
    </source>
</evidence>
<dbReference type="Pfam" id="PF03357">
    <property type="entry name" value="Snf7"/>
    <property type="match status" value="1"/>
</dbReference>
<dbReference type="PANTHER" id="PTHR10476">
    <property type="entry name" value="CHARGED MULTIVESICULAR BODY PROTEIN"/>
    <property type="match status" value="1"/>
</dbReference>
<organism evidence="3 4">
    <name type="scientific">Artemia franciscana</name>
    <name type="common">Brine shrimp</name>
    <name type="synonym">Artemia sanfranciscana</name>
    <dbReference type="NCBI Taxonomy" id="6661"/>
    <lineage>
        <taxon>Eukaryota</taxon>
        <taxon>Metazoa</taxon>
        <taxon>Ecdysozoa</taxon>
        <taxon>Arthropoda</taxon>
        <taxon>Crustacea</taxon>
        <taxon>Branchiopoda</taxon>
        <taxon>Anostraca</taxon>
        <taxon>Artemiidae</taxon>
        <taxon>Artemia</taxon>
    </lineage>
</organism>
<comment type="caution">
    <text evidence="3">The sequence shown here is derived from an EMBL/GenBank/DDBJ whole genome shotgun (WGS) entry which is preliminary data.</text>
</comment>
<evidence type="ECO:0000256" key="1">
    <source>
        <dbReference type="ARBA" id="ARBA00006190"/>
    </source>
</evidence>
<evidence type="ECO:0000313" key="4">
    <source>
        <dbReference type="Proteomes" id="UP001187531"/>
    </source>
</evidence>
<dbReference type="Proteomes" id="UP001187531">
    <property type="component" value="Unassembled WGS sequence"/>
</dbReference>
<comment type="similarity">
    <text evidence="1">Belongs to the SNF7 family.</text>
</comment>
<sequence>MGLFGKTNIDPKEKVNEWCKKLRQEGFQIDRQIRAIVRMTGSLQKSTEVMKMMSSLIKVPEISRTMQELSREMMKAGIVEEMIEDTMESVGDQEELEEEAQKEVDKVLWELTAGQLGKAPAVSTTTPSIATTEPTVTLEDEAELDEMQSRLAALRS</sequence>
<dbReference type="GO" id="GO:0007034">
    <property type="term" value="P:vacuolar transport"/>
    <property type="evidence" value="ECO:0007669"/>
    <property type="project" value="InterPro"/>
</dbReference>
<feature type="region of interest" description="Disordered" evidence="2">
    <location>
        <begin position="119"/>
        <end position="143"/>
    </location>
</feature>
<evidence type="ECO:0000256" key="2">
    <source>
        <dbReference type="SAM" id="MobiDB-lite"/>
    </source>
</evidence>
<proteinExistence type="inferred from homology"/>